<reference evidence="2 3" key="1">
    <citation type="journal article" date="2023" name="Mol. Biol. Evol.">
        <title>Genomics of Secondarily Temperate Adaptation in the Only Non-Antarctic Icefish.</title>
        <authorList>
            <person name="Rivera-Colon A.G."/>
            <person name="Rayamajhi N."/>
            <person name="Minhas B.F."/>
            <person name="Madrigal G."/>
            <person name="Bilyk K.T."/>
            <person name="Yoon V."/>
            <person name="Hune M."/>
            <person name="Gregory S."/>
            <person name="Cheng C.H.C."/>
            <person name="Catchen J.M."/>
        </authorList>
    </citation>
    <scope>NUCLEOTIDE SEQUENCE [LARGE SCALE GENOMIC DNA]</scope>
    <source>
        <strain evidence="2">JC2023a</strain>
    </source>
</reference>
<gene>
    <name evidence="2" type="ORF">CesoFtcFv8_016573</name>
</gene>
<evidence type="ECO:0000256" key="1">
    <source>
        <dbReference type="SAM" id="MobiDB-lite"/>
    </source>
</evidence>
<feature type="region of interest" description="Disordered" evidence="1">
    <location>
        <begin position="29"/>
        <end position="57"/>
    </location>
</feature>
<name>A0AAN8BMY8_9TELE</name>
<protein>
    <submittedName>
        <fullName evidence="2">Uncharacterized protein</fullName>
    </submittedName>
</protein>
<dbReference type="Proteomes" id="UP001335648">
    <property type="component" value="Unassembled WGS sequence"/>
</dbReference>
<evidence type="ECO:0000313" key="3">
    <source>
        <dbReference type="Proteomes" id="UP001335648"/>
    </source>
</evidence>
<organism evidence="2 3">
    <name type="scientific">Champsocephalus esox</name>
    <name type="common">pike icefish</name>
    <dbReference type="NCBI Taxonomy" id="159716"/>
    <lineage>
        <taxon>Eukaryota</taxon>
        <taxon>Metazoa</taxon>
        <taxon>Chordata</taxon>
        <taxon>Craniata</taxon>
        <taxon>Vertebrata</taxon>
        <taxon>Euteleostomi</taxon>
        <taxon>Actinopterygii</taxon>
        <taxon>Neopterygii</taxon>
        <taxon>Teleostei</taxon>
        <taxon>Neoteleostei</taxon>
        <taxon>Acanthomorphata</taxon>
        <taxon>Eupercaria</taxon>
        <taxon>Perciformes</taxon>
        <taxon>Notothenioidei</taxon>
        <taxon>Channichthyidae</taxon>
        <taxon>Champsocephalus</taxon>
    </lineage>
</organism>
<keyword evidence="3" id="KW-1185">Reference proteome</keyword>
<dbReference type="EMBL" id="JAULUE010002058">
    <property type="protein sequence ID" value="KAK5888031.1"/>
    <property type="molecule type" value="Genomic_DNA"/>
</dbReference>
<sequence length="70" mass="7844">MPNPAVYKFDKSGFVSILSVRRAGKVSHLRGSSDIQSGLQRGPARHSESPSHPQTIRGIKETELCEMWFF</sequence>
<comment type="caution">
    <text evidence="2">The sequence shown here is derived from an EMBL/GenBank/DDBJ whole genome shotgun (WGS) entry which is preliminary data.</text>
</comment>
<dbReference type="AlphaFoldDB" id="A0AAN8BMY8"/>
<evidence type="ECO:0000313" key="2">
    <source>
        <dbReference type="EMBL" id="KAK5888031.1"/>
    </source>
</evidence>
<accession>A0AAN8BMY8</accession>
<proteinExistence type="predicted"/>